<proteinExistence type="inferred from homology"/>
<feature type="chain" id="PRO_5004067447" description="GH16 domain-containing protein" evidence="5">
    <location>
        <begin position="21"/>
        <end position="487"/>
    </location>
</feature>
<dbReference type="CDD" id="cd02181">
    <property type="entry name" value="GH16_fungal_Lam16A_glucanase"/>
    <property type="match status" value="1"/>
</dbReference>
<dbReference type="PANTHER" id="PTHR10963">
    <property type="entry name" value="GLYCOSYL HYDROLASE-RELATED"/>
    <property type="match status" value="1"/>
</dbReference>
<evidence type="ECO:0000256" key="3">
    <source>
        <dbReference type="ARBA" id="ARBA00023295"/>
    </source>
</evidence>
<accession>M5FZ51</accession>
<dbReference type="InterPro" id="IPR050546">
    <property type="entry name" value="Glycosyl_Hydrlase_16"/>
</dbReference>
<dbReference type="GO" id="GO:0009251">
    <property type="term" value="P:glucan catabolic process"/>
    <property type="evidence" value="ECO:0007669"/>
    <property type="project" value="TreeGrafter"/>
</dbReference>
<feature type="compositionally biased region" description="Low complexity" evidence="4">
    <location>
        <begin position="98"/>
        <end position="137"/>
    </location>
</feature>
<dbReference type="Proteomes" id="UP000030653">
    <property type="component" value="Unassembled WGS sequence"/>
</dbReference>
<evidence type="ECO:0000313" key="7">
    <source>
        <dbReference type="EMBL" id="EJT98851.1"/>
    </source>
</evidence>
<feature type="region of interest" description="Disordered" evidence="4">
    <location>
        <begin position="87"/>
        <end position="173"/>
    </location>
</feature>
<dbReference type="AlphaFoldDB" id="M5FZ51"/>
<reference evidence="7 8" key="1">
    <citation type="journal article" date="2012" name="Science">
        <title>The Paleozoic origin of enzymatic lignin decomposition reconstructed from 31 fungal genomes.</title>
        <authorList>
            <person name="Floudas D."/>
            <person name="Binder M."/>
            <person name="Riley R."/>
            <person name="Barry K."/>
            <person name="Blanchette R.A."/>
            <person name="Henrissat B."/>
            <person name="Martinez A.T."/>
            <person name="Otillar R."/>
            <person name="Spatafora J.W."/>
            <person name="Yadav J.S."/>
            <person name="Aerts A."/>
            <person name="Benoit I."/>
            <person name="Boyd A."/>
            <person name="Carlson A."/>
            <person name="Copeland A."/>
            <person name="Coutinho P.M."/>
            <person name="de Vries R.P."/>
            <person name="Ferreira P."/>
            <person name="Findley K."/>
            <person name="Foster B."/>
            <person name="Gaskell J."/>
            <person name="Glotzer D."/>
            <person name="Gorecki P."/>
            <person name="Heitman J."/>
            <person name="Hesse C."/>
            <person name="Hori C."/>
            <person name="Igarashi K."/>
            <person name="Jurgens J.A."/>
            <person name="Kallen N."/>
            <person name="Kersten P."/>
            <person name="Kohler A."/>
            <person name="Kuees U."/>
            <person name="Kumar T.K.A."/>
            <person name="Kuo A."/>
            <person name="LaButti K."/>
            <person name="Larrondo L.F."/>
            <person name="Lindquist E."/>
            <person name="Ling A."/>
            <person name="Lombard V."/>
            <person name="Lucas S."/>
            <person name="Lundell T."/>
            <person name="Martin R."/>
            <person name="McLaughlin D.J."/>
            <person name="Morgenstern I."/>
            <person name="Morin E."/>
            <person name="Murat C."/>
            <person name="Nagy L.G."/>
            <person name="Nolan M."/>
            <person name="Ohm R.A."/>
            <person name="Patyshakuliyeva A."/>
            <person name="Rokas A."/>
            <person name="Ruiz-Duenas F.J."/>
            <person name="Sabat G."/>
            <person name="Salamov A."/>
            <person name="Samejima M."/>
            <person name="Schmutz J."/>
            <person name="Slot J.C."/>
            <person name="St John F."/>
            <person name="Stenlid J."/>
            <person name="Sun H."/>
            <person name="Sun S."/>
            <person name="Syed K."/>
            <person name="Tsang A."/>
            <person name="Wiebenga A."/>
            <person name="Young D."/>
            <person name="Pisabarro A."/>
            <person name="Eastwood D.C."/>
            <person name="Martin F."/>
            <person name="Cullen D."/>
            <person name="Grigoriev I.V."/>
            <person name="Hibbett D.S."/>
        </authorList>
    </citation>
    <scope>NUCLEOTIDE SEQUENCE [LARGE SCALE GENOMIC DNA]</scope>
    <source>
        <strain evidence="7 8">DJM-731 SS1</strain>
    </source>
</reference>
<feature type="signal peptide" evidence="5">
    <location>
        <begin position="1"/>
        <end position="20"/>
    </location>
</feature>
<dbReference type="PANTHER" id="PTHR10963:SF24">
    <property type="entry name" value="GLYCOSIDASE C21B10.07-RELATED"/>
    <property type="match status" value="1"/>
</dbReference>
<dbReference type="RefSeq" id="XP_040625749.1">
    <property type="nucleotide sequence ID" value="XM_040773497.1"/>
</dbReference>
<evidence type="ECO:0000259" key="6">
    <source>
        <dbReference type="PROSITE" id="PS51762"/>
    </source>
</evidence>
<keyword evidence="2" id="KW-0378">Hydrolase</keyword>
<dbReference type="FunFam" id="2.60.120.200:FF:000114">
    <property type="entry name" value="Probable endo-1,3(4)-beta-glucanase NFIA_089530"/>
    <property type="match status" value="1"/>
</dbReference>
<feature type="domain" description="GH16" evidence="6">
    <location>
        <begin position="130"/>
        <end position="440"/>
    </location>
</feature>
<keyword evidence="3" id="KW-0326">Glycosidase</keyword>
<gene>
    <name evidence="7" type="ORF">DACRYDRAFT_23984</name>
</gene>
<name>M5FZ51_DACPD</name>
<dbReference type="InterPro" id="IPR000757">
    <property type="entry name" value="Beta-glucanase-like"/>
</dbReference>
<protein>
    <recommendedName>
        <fullName evidence="6">GH16 domain-containing protein</fullName>
    </recommendedName>
</protein>
<keyword evidence="8" id="KW-1185">Reference proteome</keyword>
<evidence type="ECO:0000256" key="5">
    <source>
        <dbReference type="SAM" id="SignalP"/>
    </source>
</evidence>
<keyword evidence="5" id="KW-0732">Signal</keyword>
<dbReference type="HOGENOM" id="CLU_016972_0_2_1"/>
<dbReference type="OrthoDB" id="192832at2759"/>
<dbReference type="SUPFAM" id="SSF49899">
    <property type="entry name" value="Concanavalin A-like lectins/glucanases"/>
    <property type="match status" value="1"/>
</dbReference>
<dbReference type="GO" id="GO:0004553">
    <property type="term" value="F:hydrolase activity, hydrolyzing O-glycosyl compounds"/>
    <property type="evidence" value="ECO:0007669"/>
    <property type="project" value="InterPro"/>
</dbReference>
<evidence type="ECO:0000256" key="4">
    <source>
        <dbReference type="SAM" id="MobiDB-lite"/>
    </source>
</evidence>
<feature type="compositionally biased region" description="Polar residues" evidence="4">
    <location>
        <begin position="138"/>
        <end position="154"/>
    </location>
</feature>
<comment type="similarity">
    <text evidence="1">Belongs to the glycosyl hydrolase 16 family.</text>
</comment>
<evidence type="ECO:0000313" key="8">
    <source>
        <dbReference type="Proteomes" id="UP000030653"/>
    </source>
</evidence>
<dbReference type="STRING" id="1858805.M5FZ51"/>
<dbReference type="Gene3D" id="2.60.120.200">
    <property type="match status" value="1"/>
</dbReference>
<dbReference type="EMBL" id="JH795871">
    <property type="protein sequence ID" value="EJT98851.1"/>
    <property type="molecule type" value="Genomic_DNA"/>
</dbReference>
<feature type="compositionally biased region" description="Low complexity" evidence="4">
    <location>
        <begin position="155"/>
        <end position="173"/>
    </location>
</feature>
<sequence>MRISSSTLLFLSLLTDPVLSITLISPSLHDLARSVAHGAHIALQHSNTLISSTAHLLGHHESAAGLAPGQRGKRVKRAAQSCVVRGGQVPLGAGEGGNATTTAPTGLSPGSPASGSSSESPASGSASISHSSAGTTTPNGPSSVSSAGPTTSNKPSSVSSAAPAESSAAASSDPAGWNLVQTYAGTSFFDGWDFWTDSDPTHGTVTYVSQSAADSLGLVSTSDTSAIMRVSTAQPLPSGYTSRPSIRITTQRSFTGGLLIGDIAHMPTGCGTWPAFWSNGPNWPAGGEIDIIEGVSDATHNTASIHTNPGCTIPTNYGASGVPALAGSEGYNCAAEETNDSGCGLTDNTPNNFGEPFNNVGGGVFAMKWDSTGIAVYFWSRPNVPQDITSSLPNPASWPEPIGAWPASQCNPYQFFSQNVAIFDTTLCGDWAGNAWTTAAYGASQSCAQSTGYSTCAAFVAAQGASFSEAYWEVHSVKLYQQEGMGS</sequence>
<dbReference type="PROSITE" id="PS51762">
    <property type="entry name" value="GH16_2"/>
    <property type="match status" value="1"/>
</dbReference>
<dbReference type="InterPro" id="IPR013320">
    <property type="entry name" value="ConA-like_dom_sf"/>
</dbReference>
<organism evidence="7 8">
    <name type="scientific">Dacryopinax primogenitus (strain DJM 731)</name>
    <name type="common">Brown rot fungus</name>
    <dbReference type="NCBI Taxonomy" id="1858805"/>
    <lineage>
        <taxon>Eukaryota</taxon>
        <taxon>Fungi</taxon>
        <taxon>Dikarya</taxon>
        <taxon>Basidiomycota</taxon>
        <taxon>Agaricomycotina</taxon>
        <taxon>Dacrymycetes</taxon>
        <taxon>Dacrymycetales</taxon>
        <taxon>Dacrymycetaceae</taxon>
        <taxon>Dacryopinax</taxon>
    </lineage>
</organism>
<dbReference type="Pfam" id="PF26113">
    <property type="entry name" value="GH16_XgeA"/>
    <property type="match status" value="1"/>
</dbReference>
<dbReference type="OMA" id="MYWSESD"/>
<dbReference type="GeneID" id="63688559"/>
<evidence type="ECO:0000256" key="2">
    <source>
        <dbReference type="ARBA" id="ARBA00022801"/>
    </source>
</evidence>
<evidence type="ECO:0000256" key="1">
    <source>
        <dbReference type="ARBA" id="ARBA00006865"/>
    </source>
</evidence>